<dbReference type="Gene3D" id="3.80.10.10">
    <property type="entry name" value="Ribonuclease Inhibitor"/>
    <property type="match status" value="1"/>
</dbReference>
<dbReference type="GO" id="GO:0098968">
    <property type="term" value="P:neurotransmitter receptor transport postsynaptic membrane to endosome"/>
    <property type="evidence" value="ECO:0007669"/>
    <property type="project" value="TreeGrafter"/>
</dbReference>
<dbReference type="GO" id="GO:0045197">
    <property type="term" value="P:establishment or maintenance of epithelial cell apical/basal polarity"/>
    <property type="evidence" value="ECO:0007669"/>
    <property type="project" value="TreeGrafter"/>
</dbReference>
<dbReference type="InterPro" id="IPR001611">
    <property type="entry name" value="Leu-rich_rpt"/>
</dbReference>
<dbReference type="InterPro" id="IPR032675">
    <property type="entry name" value="LRR_dom_sf"/>
</dbReference>
<name>A0A061I5G0_CRIGR</name>
<dbReference type="PANTHER" id="PTHR23119">
    <property type="entry name" value="DISCS LARGE"/>
    <property type="match status" value="1"/>
</dbReference>
<evidence type="ECO:0000313" key="2">
    <source>
        <dbReference type="Proteomes" id="UP000030759"/>
    </source>
</evidence>
<dbReference type="PROSITE" id="PS51450">
    <property type="entry name" value="LRR"/>
    <property type="match status" value="1"/>
</dbReference>
<dbReference type="GO" id="GO:0098609">
    <property type="term" value="P:cell-cell adhesion"/>
    <property type="evidence" value="ECO:0007669"/>
    <property type="project" value="TreeGrafter"/>
</dbReference>
<proteinExistence type="predicted"/>
<dbReference type="GO" id="GO:0016323">
    <property type="term" value="C:basolateral plasma membrane"/>
    <property type="evidence" value="ECO:0007669"/>
    <property type="project" value="TreeGrafter"/>
</dbReference>
<evidence type="ECO:0000313" key="1">
    <source>
        <dbReference type="EMBL" id="ERE75061.1"/>
    </source>
</evidence>
<accession>A0A061I5G0</accession>
<sequence length="157" mass="17735">MPWLTNKGPQEAGERHSVTYTLEETGRGNGNICEPNVLNLNFNCILIDSGQIVCFIGQLGFGYLLASRGMLGKASEKWYVERVIGYWRKQFFQLVKLRKLGLSDNEIQRLPPEIANFMQLVELDVSRNGKKTSHLECPLDSLDAGGMINKKRVYKAV</sequence>
<dbReference type="GO" id="GO:0005912">
    <property type="term" value="C:adherens junction"/>
    <property type="evidence" value="ECO:0007669"/>
    <property type="project" value="TreeGrafter"/>
</dbReference>
<reference evidence="2" key="1">
    <citation type="journal article" date="2013" name="Nat. Biotechnol.">
        <title>Chinese hamster genome sequenced from sorted chromosomes.</title>
        <authorList>
            <person name="Brinkrolf K."/>
            <person name="Rupp O."/>
            <person name="Laux H."/>
            <person name="Kollin F."/>
            <person name="Ernst W."/>
            <person name="Linke B."/>
            <person name="Kofler R."/>
            <person name="Romand S."/>
            <person name="Hesse F."/>
            <person name="Budach W.E."/>
            <person name="Galosy S."/>
            <person name="Muller D."/>
            <person name="Noll T."/>
            <person name="Wienberg J."/>
            <person name="Jostock T."/>
            <person name="Leonard M."/>
            <person name="Grillari J."/>
            <person name="Tauch A."/>
            <person name="Goesmann A."/>
            <person name="Helk B."/>
            <person name="Mott J.E."/>
            <person name="Puhler A."/>
            <person name="Borth N."/>
        </authorList>
    </citation>
    <scope>NUCLEOTIDE SEQUENCE [LARGE SCALE GENOMIC DNA]</scope>
    <source>
        <strain evidence="2">17A/GY</strain>
    </source>
</reference>
<organism evidence="1 2">
    <name type="scientific">Cricetulus griseus</name>
    <name type="common">Chinese hamster</name>
    <name type="synonym">Cricetulus barabensis griseus</name>
    <dbReference type="NCBI Taxonomy" id="10029"/>
    <lineage>
        <taxon>Eukaryota</taxon>
        <taxon>Metazoa</taxon>
        <taxon>Chordata</taxon>
        <taxon>Craniata</taxon>
        <taxon>Vertebrata</taxon>
        <taxon>Euteleostomi</taxon>
        <taxon>Mammalia</taxon>
        <taxon>Eutheria</taxon>
        <taxon>Euarchontoglires</taxon>
        <taxon>Glires</taxon>
        <taxon>Rodentia</taxon>
        <taxon>Myomorpha</taxon>
        <taxon>Muroidea</taxon>
        <taxon>Cricetidae</taxon>
        <taxon>Cricetinae</taxon>
        <taxon>Cricetulus</taxon>
    </lineage>
</organism>
<dbReference type="AlphaFoldDB" id="A0A061I5G0"/>
<dbReference type="GO" id="GO:0043113">
    <property type="term" value="P:receptor clustering"/>
    <property type="evidence" value="ECO:0007669"/>
    <property type="project" value="TreeGrafter"/>
</dbReference>
<dbReference type="GO" id="GO:0019901">
    <property type="term" value="F:protein kinase binding"/>
    <property type="evidence" value="ECO:0007669"/>
    <property type="project" value="TreeGrafter"/>
</dbReference>
<gene>
    <name evidence="1" type="ORF">H671_4g12938</name>
</gene>
<dbReference type="GO" id="GO:0014069">
    <property type="term" value="C:postsynaptic density"/>
    <property type="evidence" value="ECO:0007669"/>
    <property type="project" value="TreeGrafter"/>
</dbReference>
<dbReference type="GO" id="GO:0045211">
    <property type="term" value="C:postsynaptic membrane"/>
    <property type="evidence" value="ECO:0007669"/>
    <property type="project" value="TreeGrafter"/>
</dbReference>
<dbReference type="Proteomes" id="UP000030759">
    <property type="component" value="Unassembled WGS sequence"/>
</dbReference>
<dbReference type="InterPro" id="IPR050614">
    <property type="entry name" value="Synaptic_Scaffolding_LAP-MAGUK"/>
</dbReference>
<dbReference type="EMBL" id="KE675588">
    <property type="protein sequence ID" value="ERE75061.1"/>
    <property type="molecule type" value="Genomic_DNA"/>
</dbReference>
<dbReference type="PANTHER" id="PTHR23119:SF58">
    <property type="entry name" value="LEUCINE RICH REPEAT CONTAINING 1"/>
    <property type="match status" value="1"/>
</dbReference>
<protein>
    <submittedName>
        <fullName evidence="1">Leucine-rich repeat-containing protein 1</fullName>
    </submittedName>
</protein>
<dbReference type="SUPFAM" id="SSF52075">
    <property type="entry name" value="Outer arm dynein light chain 1"/>
    <property type="match status" value="1"/>
</dbReference>
<dbReference type="GO" id="GO:0098887">
    <property type="term" value="P:neurotransmitter receptor transport, endosome to postsynaptic membrane"/>
    <property type="evidence" value="ECO:0007669"/>
    <property type="project" value="TreeGrafter"/>
</dbReference>